<dbReference type="EMBL" id="VFQX01000012">
    <property type="protein sequence ID" value="KAF0982070.1"/>
    <property type="molecule type" value="Genomic_DNA"/>
</dbReference>
<dbReference type="VEuPathDB" id="AmoebaDB:NF0068260"/>
<gene>
    <name evidence="3" type="ORF">FDP41_011931</name>
</gene>
<organism evidence="3 4">
    <name type="scientific">Naegleria fowleri</name>
    <name type="common">Brain eating amoeba</name>
    <dbReference type="NCBI Taxonomy" id="5763"/>
    <lineage>
        <taxon>Eukaryota</taxon>
        <taxon>Discoba</taxon>
        <taxon>Heterolobosea</taxon>
        <taxon>Tetramitia</taxon>
        <taxon>Eutetramitia</taxon>
        <taxon>Vahlkampfiidae</taxon>
        <taxon>Naegleria</taxon>
    </lineage>
</organism>
<keyword evidence="1" id="KW-0560">Oxidoreductase</keyword>
<comment type="caution">
    <text evidence="3">The sequence shown here is derived from an EMBL/GenBank/DDBJ whole genome shotgun (WGS) entry which is preliminary data.</text>
</comment>
<dbReference type="VEuPathDB" id="AmoebaDB:NF0068250"/>
<dbReference type="InterPro" id="IPR036291">
    <property type="entry name" value="NAD(P)-bd_dom_sf"/>
</dbReference>
<evidence type="ECO:0000313" key="4">
    <source>
        <dbReference type="Proteomes" id="UP000444721"/>
    </source>
</evidence>
<reference evidence="3 4" key="1">
    <citation type="journal article" date="2019" name="Sci. Rep.">
        <title>Nanopore sequencing improves the draft genome of the human pathogenic amoeba Naegleria fowleri.</title>
        <authorList>
            <person name="Liechti N."/>
            <person name="Schurch N."/>
            <person name="Bruggmann R."/>
            <person name="Wittwer M."/>
        </authorList>
    </citation>
    <scope>NUCLEOTIDE SEQUENCE [LARGE SCALE GENOMIC DNA]</scope>
    <source>
        <strain evidence="3 4">ATCC 30894</strain>
    </source>
</reference>
<dbReference type="Pfam" id="PF00106">
    <property type="entry name" value="adh_short"/>
    <property type="match status" value="1"/>
</dbReference>
<sequence length="583" mass="66138">MISQFLASHFKLFSIPPENTKDEPLQRTNFSQTLHETLSFLKKQTIEWLEKVKTAFMGLYESHPIATCLVGAWIAIYLIRKHFLEGTLCPSYLLQQKSMKGKFVIITGANSGLGLETATQLALMGARVILAVRNPKRGLKARDLIIHKMMTRMKQHNAPDDTHIPLESVHVFICDLSNLESVKDFVSSLQIMFCGNPTLHVSQNVNFQNSLVEEEKREVAAQPVNANPANLLQTPHSAHDVKSHKPQGESTSGVTLHEIIEHLDSEEEQDLDNLSFHSSSLGSSFSHPSVHSSHHHHHHQPPPQQLNLELQRQESHPIVDILINNAGSFLTTHGVSVNGIESQFAGNYLGHFFLTYLLLKKGMLNNHSRLINIVTSYSLFSKSEHLSHPKLFNFDIQDLIENCSKTFDYEQLYLRSKYALYLFSRQLQKVFLNVGSLSIASVMFGGMTSSLDWHQQVHEQENAMSFFPQHAKVVSVFPGATRTSSLDRISPFTRIFTRPLEWLLLKSPWLGIQTILYCCLLPFDQLQGGGYYEECECVRPLEFEDSQEEERRQRLWSVSLDLVNRFEKLSESGSSTAEAVLHP</sequence>
<feature type="region of interest" description="Disordered" evidence="2">
    <location>
        <begin position="228"/>
        <end position="252"/>
    </location>
</feature>
<feature type="compositionally biased region" description="Low complexity" evidence="2">
    <location>
        <begin position="279"/>
        <end position="291"/>
    </location>
</feature>
<evidence type="ECO:0008006" key="5">
    <source>
        <dbReference type="Google" id="ProtNLM"/>
    </source>
</evidence>
<dbReference type="Gene3D" id="3.40.50.720">
    <property type="entry name" value="NAD(P)-binding Rossmann-like Domain"/>
    <property type="match status" value="2"/>
</dbReference>
<protein>
    <recommendedName>
        <fullName evidence="5">Ketoreductase (KR) domain-containing protein</fullName>
    </recommendedName>
</protein>
<evidence type="ECO:0000313" key="3">
    <source>
        <dbReference type="EMBL" id="KAF0982070.1"/>
    </source>
</evidence>
<dbReference type="OrthoDB" id="191139at2759"/>
<dbReference type="GO" id="GO:0016491">
    <property type="term" value="F:oxidoreductase activity"/>
    <property type="evidence" value="ECO:0007669"/>
    <property type="project" value="UniProtKB-KW"/>
</dbReference>
<dbReference type="PANTHER" id="PTHR43157">
    <property type="entry name" value="PHOSPHATIDYLINOSITOL-GLYCAN BIOSYNTHESIS CLASS F PROTEIN-RELATED"/>
    <property type="match status" value="1"/>
</dbReference>
<feature type="compositionally biased region" description="Basic and acidic residues" evidence="2">
    <location>
        <begin position="237"/>
        <end position="247"/>
    </location>
</feature>
<name>A0A6A5C8H9_NAEFO</name>
<dbReference type="VEuPathDB" id="AmoebaDB:FDP41_011931"/>
<dbReference type="AlphaFoldDB" id="A0A6A5C8H9"/>
<proteinExistence type="predicted"/>
<dbReference type="Proteomes" id="UP000444721">
    <property type="component" value="Unassembled WGS sequence"/>
</dbReference>
<dbReference type="VEuPathDB" id="AmoebaDB:NfTy_022780"/>
<dbReference type="RefSeq" id="XP_044566783.1">
    <property type="nucleotide sequence ID" value="XM_044702395.1"/>
</dbReference>
<keyword evidence="4" id="KW-1185">Reference proteome</keyword>
<dbReference type="PANTHER" id="PTHR43157:SF31">
    <property type="entry name" value="PHOSPHATIDYLINOSITOL-GLYCAN BIOSYNTHESIS CLASS F PROTEIN"/>
    <property type="match status" value="1"/>
</dbReference>
<feature type="region of interest" description="Disordered" evidence="2">
    <location>
        <begin position="279"/>
        <end position="305"/>
    </location>
</feature>
<evidence type="ECO:0000256" key="1">
    <source>
        <dbReference type="ARBA" id="ARBA00023002"/>
    </source>
</evidence>
<accession>A0A6A5C8H9</accession>
<dbReference type="GeneID" id="68119146"/>
<evidence type="ECO:0000256" key="2">
    <source>
        <dbReference type="SAM" id="MobiDB-lite"/>
    </source>
</evidence>
<dbReference type="SUPFAM" id="SSF51735">
    <property type="entry name" value="NAD(P)-binding Rossmann-fold domains"/>
    <property type="match status" value="2"/>
</dbReference>
<dbReference type="InterPro" id="IPR002347">
    <property type="entry name" value="SDR_fam"/>
</dbReference>